<evidence type="ECO:0000256" key="1">
    <source>
        <dbReference type="ARBA" id="ARBA00001965"/>
    </source>
</evidence>
<dbReference type="Pfam" id="PF00775">
    <property type="entry name" value="Dioxygenase_C"/>
    <property type="match status" value="1"/>
</dbReference>
<dbReference type="AlphaFoldDB" id="A0A7W7KCJ8"/>
<evidence type="ECO:0000256" key="5">
    <source>
        <dbReference type="ARBA" id="ARBA00023002"/>
    </source>
</evidence>
<gene>
    <name evidence="8" type="ORF">HNO88_003634</name>
</gene>
<proteinExistence type="inferred from homology"/>
<evidence type="ECO:0000256" key="4">
    <source>
        <dbReference type="ARBA" id="ARBA00022964"/>
    </source>
</evidence>
<evidence type="ECO:0000256" key="6">
    <source>
        <dbReference type="ARBA" id="ARBA00023004"/>
    </source>
</evidence>
<sequence length="310" mass="34466">MTAIDEPDTRDLAFFDASRSADVVNARMGADISPRFREIMTILVEHLHAAVKEARLTSEEWMAGIEFLTRTGQMCSDWRQEFILLSDVLGVSMLVDALNHDRPAGSTENTVLGPFYVPGAPHFENGTNICLDGKGEPLIVRGRVTDNDGKPVAGATLDVWSTNDDGFYDVQQRDLQPENNLRGVFTTDHDGRYWFRTVKPRFYPIPDDGTVGKMLAALGRHPNRAAHLHFIVAAPGFDTVVTHIFTPDCRYLGEDAVFGVKTSLIADFQHVDDLAQAEAAGVANPFWTVEWNFVLASKDEVERKRAEKTS</sequence>
<accession>A0A7W7KCJ8</accession>
<dbReference type="CDD" id="cd03461">
    <property type="entry name" value="1_2-HQD"/>
    <property type="match status" value="1"/>
</dbReference>
<keyword evidence="5 8" id="KW-0560">Oxidoreductase</keyword>
<comment type="similarity">
    <text evidence="2">Belongs to the intradiol ring-cleavage dioxygenase family.</text>
</comment>
<dbReference type="EMBL" id="JACHLR010000019">
    <property type="protein sequence ID" value="MBB4860291.1"/>
    <property type="molecule type" value="Genomic_DNA"/>
</dbReference>
<dbReference type="InterPro" id="IPR050770">
    <property type="entry name" value="Intradiol_RC_Dioxygenase"/>
</dbReference>
<evidence type="ECO:0000256" key="3">
    <source>
        <dbReference type="ARBA" id="ARBA00022723"/>
    </source>
</evidence>
<evidence type="ECO:0000256" key="2">
    <source>
        <dbReference type="ARBA" id="ARBA00007825"/>
    </source>
</evidence>
<dbReference type="Proteomes" id="UP000555448">
    <property type="component" value="Unassembled WGS sequence"/>
</dbReference>
<dbReference type="PROSITE" id="PS00083">
    <property type="entry name" value="INTRADIOL_DIOXYGENAS"/>
    <property type="match status" value="1"/>
</dbReference>
<dbReference type="GO" id="GO:0008199">
    <property type="term" value="F:ferric iron binding"/>
    <property type="evidence" value="ECO:0007669"/>
    <property type="project" value="InterPro"/>
</dbReference>
<evidence type="ECO:0000313" key="9">
    <source>
        <dbReference type="Proteomes" id="UP000555448"/>
    </source>
</evidence>
<keyword evidence="4 8" id="KW-0223">Dioxygenase</keyword>
<dbReference type="GO" id="GO:0009712">
    <property type="term" value="P:catechol-containing compound metabolic process"/>
    <property type="evidence" value="ECO:0007669"/>
    <property type="project" value="InterPro"/>
</dbReference>
<protein>
    <submittedName>
        <fullName evidence="8">Catechol 1,2-dioxygenase</fullName>
        <ecNumber evidence="8">1.13.11.1</ecNumber>
    </submittedName>
</protein>
<dbReference type="SUPFAM" id="SSF49482">
    <property type="entry name" value="Aromatic compound dioxygenase"/>
    <property type="match status" value="1"/>
</dbReference>
<dbReference type="PANTHER" id="PTHR33711:SF7">
    <property type="entry name" value="INTRADIOL RING-CLEAVAGE DIOXYGENASES DOMAIN-CONTAINING PROTEIN-RELATED"/>
    <property type="match status" value="1"/>
</dbReference>
<dbReference type="InterPro" id="IPR039390">
    <property type="entry name" value="1_2-HQD/HQD"/>
</dbReference>
<comment type="cofactor">
    <cofactor evidence="1">
        <name>Fe(3+)</name>
        <dbReference type="ChEBI" id="CHEBI:29034"/>
    </cofactor>
</comment>
<organism evidence="8 9">
    <name type="scientific">Novosphingobium chloroacetimidivorans</name>
    <dbReference type="NCBI Taxonomy" id="1428314"/>
    <lineage>
        <taxon>Bacteria</taxon>
        <taxon>Pseudomonadati</taxon>
        <taxon>Pseudomonadota</taxon>
        <taxon>Alphaproteobacteria</taxon>
        <taxon>Sphingomonadales</taxon>
        <taxon>Sphingomonadaceae</taxon>
        <taxon>Novosphingobium</taxon>
    </lineage>
</organism>
<dbReference type="Pfam" id="PF04444">
    <property type="entry name" value="Dioxygenase_N"/>
    <property type="match status" value="1"/>
</dbReference>
<keyword evidence="9" id="KW-1185">Reference proteome</keyword>
<dbReference type="PANTHER" id="PTHR33711">
    <property type="entry name" value="DIOXYGENASE, PUTATIVE (AFU_ORTHOLOGUE AFUA_2G02910)-RELATED"/>
    <property type="match status" value="1"/>
</dbReference>
<name>A0A7W7KCJ8_9SPHN</name>
<dbReference type="InterPro" id="IPR000627">
    <property type="entry name" value="Intradiol_dOase_C"/>
</dbReference>
<dbReference type="RefSeq" id="WP_184248812.1">
    <property type="nucleotide sequence ID" value="NZ_JACHLR010000019.1"/>
</dbReference>
<dbReference type="GO" id="GO:0018576">
    <property type="term" value="F:catechol 1,2-dioxygenase activity"/>
    <property type="evidence" value="ECO:0007669"/>
    <property type="project" value="UniProtKB-EC"/>
</dbReference>
<feature type="domain" description="Intradiol ring-cleavage dioxygenases" evidence="7">
    <location>
        <begin position="140"/>
        <end position="168"/>
    </location>
</feature>
<keyword evidence="3" id="KW-0479">Metal-binding</keyword>
<dbReference type="Gene3D" id="2.60.130.10">
    <property type="entry name" value="Aromatic compound dioxygenase"/>
    <property type="match status" value="1"/>
</dbReference>
<evidence type="ECO:0000313" key="8">
    <source>
        <dbReference type="EMBL" id="MBB4860291.1"/>
    </source>
</evidence>
<reference evidence="8 9" key="1">
    <citation type="submission" date="2020-08" db="EMBL/GenBank/DDBJ databases">
        <title>Functional genomics of gut bacteria from endangered species of beetles.</title>
        <authorList>
            <person name="Carlos-Shanley C."/>
        </authorList>
    </citation>
    <scope>NUCLEOTIDE SEQUENCE [LARGE SCALE GENOMIC DNA]</scope>
    <source>
        <strain evidence="8 9">S00245</strain>
    </source>
</reference>
<evidence type="ECO:0000259" key="7">
    <source>
        <dbReference type="PROSITE" id="PS00083"/>
    </source>
</evidence>
<dbReference type="EC" id="1.13.11.1" evidence="8"/>
<dbReference type="InterPro" id="IPR007535">
    <property type="entry name" value="Catechol_dOase_N"/>
</dbReference>
<keyword evidence="6" id="KW-0408">Iron</keyword>
<dbReference type="InterPro" id="IPR015889">
    <property type="entry name" value="Intradiol_dOase_core"/>
</dbReference>
<comment type="caution">
    <text evidence="8">The sequence shown here is derived from an EMBL/GenBank/DDBJ whole genome shotgun (WGS) entry which is preliminary data.</text>
</comment>